<dbReference type="EMBL" id="BNJF01000008">
    <property type="protein sequence ID" value="GHO50510.1"/>
    <property type="molecule type" value="Genomic_DNA"/>
</dbReference>
<dbReference type="Proteomes" id="UP000612362">
    <property type="component" value="Unassembled WGS sequence"/>
</dbReference>
<dbReference type="Gene3D" id="3.30.465.10">
    <property type="match status" value="1"/>
</dbReference>
<dbReference type="GO" id="GO:0016491">
    <property type="term" value="F:oxidoreductase activity"/>
    <property type="evidence" value="ECO:0007669"/>
    <property type="project" value="InterPro"/>
</dbReference>
<dbReference type="RefSeq" id="WP_220199509.1">
    <property type="nucleotide sequence ID" value="NZ_BNJF01000008.1"/>
</dbReference>
<dbReference type="AlphaFoldDB" id="A0A8J3MZ80"/>
<proteinExistence type="predicted"/>
<dbReference type="Gene3D" id="3.40.462.20">
    <property type="match status" value="1"/>
</dbReference>
<keyword evidence="3" id="KW-1185">Reference proteome</keyword>
<sequence length="101" mass="11340">MGTDATAFAYSDKQAVVLLVNSGSGSSETRQSQVRMEHVWQALRTYADGAYANYLANEEVERVHEAYPPTTYARLAALKRHYDPTNMFHLNTNIVPATMEQ</sequence>
<protein>
    <recommendedName>
        <fullName evidence="1">Berberine/berberine-like domain-containing protein</fullName>
    </recommendedName>
</protein>
<evidence type="ECO:0000313" key="2">
    <source>
        <dbReference type="EMBL" id="GHO50510.1"/>
    </source>
</evidence>
<evidence type="ECO:0000313" key="3">
    <source>
        <dbReference type="Proteomes" id="UP000612362"/>
    </source>
</evidence>
<evidence type="ECO:0000259" key="1">
    <source>
        <dbReference type="Pfam" id="PF08031"/>
    </source>
</evidence>
<gene>
    <name evidence="2" type="ORF">KSX_86730</name>
</gene>
<dbReference type="GO" id="GO:0050660">
    <property type="term" value="F:flavin adenine dinucleotide binding"/>
    <property type="evidence" value="ECO:0007669"/>
    <property type="project" value="InterPro"/>
</dbReference>
<reference evidence="2" key="1">
    <citation type="submission" date="2020-10" db="EMBL/GenBank/DDBJ databases">
        <title>Taxonomic study of unclassified bacteria belonging to the class Ktedonobacteria.</title>
        <authorList>
            <person name="Yabe S."/>
            <person name="Wang C.M."/>
            <person name="Zheng Y."/>
            <person name="Sakai Y."/>
            <person name="Cavaletti L."/>
            <person name="Monciardini P."/>
            <person name="Donadio S."/>
        </authorList>
    </citation>
    <scope>NUCLEOTIDE SEQUENCE</scope>
    <source>
        <strain evidence="2">SOSP1-1</strain>
    </source>
</reference>
<organism evidence="2 3">
    <name type="scientific">Ktedonospora formicarum</name>
    <dbReference type="NCBI Taxonomy" id="2778364"/>
    <lineage>
        <taxon>Bacteria</taxon>
        <taxon>Bacillati</taxon>
        <taxon>Chloroflexota</taxon>
        <taxon>Ktedonobacteria</taxon>
        <taxon>Ktedonobacterales</taxon>
        <taxon>Ktedonobacteraceae</taxon>
        <taxon>Ktedonospora</taxon>
    </lineage>
</organism>
<dbReference type="Pfam" id="PF08031">
    <property type="entry name" value="BBE"/>
    <property type="match status" value="1"/>
</dbReference>
<feature type="domain" description="Berberine/berberine-like" evidence="1">
    <location>
        <begin position="50"/>
        <end position="94"/>
    </location>
</feature>
<dbReference type="InterPro" id="IPR016169">
    <property type="entry name" value="FAD-bd_PCMH_sub2"/>
</dbReference>
<comment type="caution">
    <text evidence="2">The sequence shown here is derived from an EMBL/GenBank/DDBJ whole genome shotgun (WGS) entry which is preliminary data.</text>
</comment>
<dbReference type="InterPro" id="IPR012951">
    <property type="entry name" value="BBE"/>
</dbReference>
<name>A0A8J3MZ80_9CHLR</name>
<accession>A0A8J3MZ80</accession>